<gene>
    <name evidence="1" type="ORF">RHMOL_Rhmol09G0008600</name>
</gene>
<accession>A0ACC0MA07</accession>
<proteinExistence type="predicted"/>
<dbReference type="EMBL" id="CM046396">
    <property type="protein sequence ID" value="KAI8537233.1"/>
    <property type="molecule type" value="Genomic_DNA"/>
</dbReference>
<evidence type="ECO:0000313" key="1">
    <source>
        <dbReference type="EMBL" id="KAI8537233.1"/>
    </source>
</evidence>
<dbReference type="Proteomes" id="UP001062846">
    <property type="component" value="Chromosome 9"/>
</dbReference>
<organism evidence="1 2">
    <name type="scientific">Rhododendron molle</name>
    <name type="common">Chinese azalea</name>
    <name type="synonym">Azalea mollis</name>
    <dbReference type="NCBI Taxonomy" id="49168"/>
    <lineage>
        <taxon>Eukaryota</taxon>
        <taxon>Viridiplantae</taxon>
        <taxon>Streptophyta</taxon>
        <taxon>Embryophyta</taxon>
        <taxon>Tracheophyta</taxon>
        <taxon>Spermatophyta</taxon>
        <taxon>Magnoliopsida</taxon>
        <taxon>eudicotyledons</taxon>
        <taxon>Gunneridae</taxon>
        <taxon>Pentapetalae</taxon>
        <taxon>asterids</taxon>
        <taxon>Ericales</taxon>
        <taxon>Ericaceae</taxon>
        <taxon>Ericoideae</taxon>
        <taxon>Rhodoreae</taxon>
        <taxon>Rhododendron</taxon>
    </lineage>
</organism>
<name>A0ACC0MA07_RHOML</name>
<comment type="caution">
    <text evidence="1">The sequence shown here is derived from an EMBL/GenBank/DDBJ whole genome shotgun (WGS) entry which is preliminary data.</text>
</comment>
<reference evidence="1" key="1">
    <citation type="submission" date="2022-02" db="EMBL/GenBank/DDBJ databases">
        <title>Plant Genome Project.</title>
        <authorList>
            <person name="Zhang R.-G."/>
        </authorList>
    </citation>
    <scope>NUCLEOTIDE SEQUENCE</scope>
    <source>
        <strain evidence="1">AT1</strain>
    </source>
</reference>
<sequence>MAGKTHVLVIPFPAQGHMNPMLQFSKHLTSKGVKVTFLLTPGAFSTNIQLQANFVNIACISDGSGQGDQAEGMVAYVERFRAAVSLSLAELIGKQKSSDNDPATVLVYDSGMPWALEIAQRFGLRGAPFFTQSCAVSAIYYHVYEGNFKLPLEGVTVALPSMPLLETNDLPSFISDAGMYPGLLSLLINQFSNIQKADWLLFNTFDKLEEEVCTLWHPENSLLLYRCTYRCSLQEVIGIVNWMASQWPVKTIGPTIPSTYLDRRLENDKDYGLNLFQPGAEACIKWLDTMEKGSVVYVSFGSLASLTENQMEEIACGLKNCGSYFLWVVRDSEESKLPRGFMEETSEKGLIVNWCSQVEVLAHRAVGCFMTHCGWNSTLEALSLGVPVVAVPQWTDQATNAKFIVDVWNVGLRVKANDKGIITGEEIEVSVKEVMEGERGNELRRNAACWKELAKEAVDEGGSSAKNIDQFVSEIVQLSST</sequence>
<evidence type="ECO:0000313" key="2">
    <source>
        <dbReference type="Proteomes" id="UP001062846"/>
    </source>
</evidence>
<keyword evidence="2" id="KW-1185">Reference proteome</keyword>
<protein>
    <submittedName>
        <fullName evidence="1">Uncharacterized protein</fullName>
    </submittedName>
</protein>